<gene>
    <name evidence="2" type="ORF">VKT23_002809</name>
</gene>
<organism evidence="2 3">
    <name type="scientific">Marasmiellus scandens</name>
    <dbReference type="NCBI Taxonomy" id="2682957"/>
    <lineage>
        <taxon>Eukaryota</taxon>
        <taxon>Fungi</taxon>
        <taxon>Dikarya</taxon>
        <taxon>Basidiomycota</taxon>
        <taxon>Agaricomycotina</taxon>
        <taxon>Agaricomycetes</taxon>
        <taxon>Agaricomycetidae</taxon>
        <taxon>Agaricales</taxon>
        <taxon>Marasmiineae</taxon>
        <taxon>Omphalotaceae</taxon>
        <taxon>Marasmiellus</taxon>
    </lineage>
</organism>
<accession>A0ABR1JVU6</accession>
<proteinExistence type="predicted"/>
<name>A0ABR1JVU6_9AGAR</name>
<sequence length="150" mass="15405">MIFSRIFIASTFFAVSFAAPAPVRRVVGGFLPEVQNGGVPGVATVADLSQNECGIQVNPGDLVFLVSRAFLGVAPGTSAAENGLCGRSDATIFVLDENETVIKETTSALAPVGICDDCAEGDVVINQAVFGELGGDPAVGVINNVFPRFG</sequence>
<keyword evidence="3" id="KW-1185">Reference proteome</keyword>
<comment type="caution">
    <text evidence="2">The sequence shown here is derived from an EMBL/GenBank/DDBJ whole genome shotgun (WGS) entry which is preliminary data.</text>
</comment>
<keyword evidence="1" id="KW-0732">Signal</keyword>
<evidence type="ECO:0000313" key="2">
    <source>
        <dbReference type="EMBL" id="KAK7468295.1"/>
    </source>
</evidence>
<evidence type="ECO:0000256" key="1">
    <source>
        <dbReference type="SAM" id="SignalP"/>
    </source>
</evidence>
<dbReference type="EMBL" id="JBANRG010000003">
    <property type="protein sequence ID" value="KAK7468295.1"/>
    <property type="molecule type" value="Genomic_DNA"/>
</dbReference>
<feature type="chain" id="PRO_5045089986" evidence="1">
    <location>
        <begin position="19"/>
        <end position="150"/>
    </location>
</feature>
<dbReference type="Proteomes" id="UP001498398">
    <property type="component" value="Unassembled WGS sequence"/>
</dbReference>
<protein>
    <submittedName>
        <fullName evidence="2">Uncharacterized protein</fullName>
    </submittedName>
</protein>
<evidence type="ECO:0000313" key="3">
    <source>
        <dbReference type="Proteomes" id="UP001498398"/>
    </source>
</evidence>
<reference evidence="2 3" key="1">
    <citation type="submission" date="2024-01" db="EMBL/GenBank/DDBJ databases">
        <title>A draft genome for the cacao thread blight pathogen Marasmiellus scandens.</title>
        <authorList>
            <person name="Baruah I.K."/>
            <person name="Leung J."/>
            <person name="Bukari Y."/>
            <person name="Amoako-Attah I."/>
            <person name="Meinhardt L.W."/>
            <person name="Bailey B.A."/>
            <person name="Cohen S.P."/>
        </authorList>
    </citation>
    <scope>NUCLEOTIDE SEQUENCE [LARGE SCALE GENOMIC DNA]</scope>
    <source>
        <strain evidence="2 3">GH-19</strain>
    </source>
</reference>
<feature type="signal peptide" evidence="1">
    <location>
        <begin position="1"/>
        <end position="18"/>
    </location>
</feature>